<dbReference type="GO" id="GO:0042597">
    <property type="term" value="C:periplasmic space"/>
    <property type="evidence" value="ECO:0007669"/>
    <property type="project" value="UniProtKB-SubCell"/>
</dbReference>
<keyword evidence="7" id="KW-1185">Reference proteome</keyword>
<dbReference type="OrthoDB" id="7532544at2"/>
<accession>A0A2H5F0F0</accession>
<evidence type="ECO:0000256" key="1">
    <source>
        <dbReference type="ARBA" id="ARBA00004418"/>
    </source>
</evidence>
<feature type="signal peptide" evidence="5">
    <location>
        <begin position="1"/>
        <end position="24"/>
    </location>
</feature>
<reference evidence="6 7" key="1">
    <citation type="journal article" date="2013" name="Antonie Van Leeuwenhoek">
        <title>Paracoccus zhejiangensis sp. nov., isolated from activated sludge in wastewater-treatment system.</title>
        <authorList>
            <person name="Wu Z.G."/>
            <person name="Zhang D.F."/>
            <person name="Liu Y.L."/>
            <person name="Wang F."/>
            <person name="Jiang X."/>
            <person name="Li C."/>
            <person name="Li S.P."/>
            <person name="Hong Q."/>
            <person name="Li W.J."/>
        </authorList>
    </citation>
    <scope>NUCLEOTIDE SEQUENCE [LARGE SCALE GENOMIC DNA]</scope>
    <source>
        <strain evidence="6 7">J6</strain>
    </source>
</reference>
<organism evidence="6 7">
    <name type="scientific">Paracoccus zhejiangensis</name>
    <dbReference type="NCBI Taxonomy" id="1077935"/>
    <lineage>
        <taxon>Bacteria</taxon>
        <taxon>Pseudomonadati</taxon>
        <taxon>Pseudomonadota</taxon>
        <taxon>Alphaproteobacteria</taxon>
        <taxon>Rhodobacterales</taxon>
        <taxon>Paracoccaceae</taxon>
        <taxon>Paracoccus</taxon>
    </lineage>
</organism>
<proteinExistence type="inferred from homology"/>
<dbReference type="KEGG" id="pzh:CX676_13220"/>
<dbReference type="Gene3D" id="3.40.190.10">
    <property type="entry name" value="Periplasmic binding protein-like II"/>
    <property type="match status" value="1"/>
</dbReference>
<gene>
    <name evidence="6" type="ORF">CX676_13220</name>
</gene>
<evidence type="ECO:0000313" key="7">
    <source>
        <dbReference type="Proteomes" id="UP000234530"/>
    </source>
</evidence>
<evidence type="ECO:0000256" key="2">
    <source>
        <dbReference type="ARBA" id="ARBA00008520"/>
    </source>
</evidence>
<evidence type="ECO:0000313" key="6">
    <source>
        <dbReference type="EMBL" id="AUH65010.1"/>
    </source>
</evidence>
<evidence type="ECO:0000256" key="5">
    <source>
        <dbReference type="SAM" id="SignalP"/>
    </source>
</evidence>
<dbReference type="SUPFAM" id="SSF53850">
    <property type="entry name" value="Periplasmic binding protein-like II"/>
    <property type="match status" value="1"/>
</dbReference>
<dbReference type="Pfam" id="PF01547">
    <property type="entry name" value="SBP_bac_1"/>
    <property type="match status" value="1"/>
</dbReference>
<dbReference type="PANTHER" id="PTHR43649:SF34">
    <property type="entry name" value="ABC TRANSPORTER PERIPLASMIC-BINDING PROTEIN YCJN-RELATED"/>
    <property type="match status" value="1"/>
</dbReference>
<feature type="chain" id="PRO_5014187152" evidence="5">
    <location>
        <begin position="25"/>
        <end position="413"/>
    </location>
</feature>
<dbReference type="InterPro" id="IPR050490">
    <property type="entry name" value="Bact_solute-bd_prot1"/>
</dbReference>
<dbReference type="AlphaFoldDB" id="A0A2H5F0F0"/>
<dbReference type="RefSeq" id="WP_101753037.1">
    <property type="nucleotide sequence ID" value="NZ_CP025430.1"/>
</dbReference>
<evidence type="ECO:0000256" key="4">
    <source>
        <dbReference type="ARBA" id="ARBA00022729"/>
    </source>
</evidence>
<keyword evidence="4 5" id="KW-0732">Signal</keyword>
<name>A0A2H5F0F0_9RHOB</name>
<protein>
    <submittedName>
        <fullName evidence="6">Sugar ABC transporter substrate-binding protein</fullName>
    </submittedName>
</protein>
<dbReference type="Proteomes" id="UP000234530">
    <property type="component" value="Chromosome"/>
</dbReference>
<sequence>MMKDFLKASVAITALLASAGIASAECGIEKGSVRILSNDFAALHAIATAAETCASDTVTVTKNQTTEHKNIQVPALTTNPASYTVAVIATNSVVPLLTGDLVRPLDDYVAKWGQDLQESQLIRVDGKVMAIAFMANGQHLFYREDILADNGIAVPTSYEEVLAAAKTLRDKGVMQNPLASGYKPGWDLAAEFVNTYLGTGGEFFKEGSAEADINNENGLTALATMKEMSTFMSPDWVTYNSNLMRPIWEAGDIAMQIGWGSVAGSYIAEDSPSPEIAKATKFAAAPTIGGGTIPSAALWWDGFVISKNISDEDAEASFRAMMVGISPATAAANADAAVWLVKGYEATPAAVGVVADMQAGARPYPMVPYMGLLHTALGDNLAEFMQGQESAEQALADVTAAYNTAAKEAGFLD</sequence>
<comment type="similarity">
    <text evidence="2">Belongs to the bacterial solute-binding protein 1 family.</text>
</comment>
<keyword evidence="3" id="KW-0813">Transport</keyword>
<comment type="subcellular location">
    <subcellularLocation>
        <location evidence="1">Periplasm</location>
    </subcellularLocation>
</comment>
<dbReference type="EMBL" id="CP025430">
    <property type="protein sequence ID" value="AUH65010.1"/>
    <property type="molecule type" value="Genomic_DNA"/>
</dbReference>
<dbReference type="PANTHER" id="PTHR43649">
    <property type="entry name" value="ARABINOSE-BINDING PROTEIN-RELATED"/>
    <property type="match status" value="1"/>
</dbReference>
<dbReference type="InterPro" id="IPR006059">
    <property type="entry name" value="SBP"/>
</dbReference>
<evidence type="ECO:0000256" key="3">
    <source>
        <dbReference type="ARBA" id="ARBA00022448"/>
    </source>
</evidence>